<dbReference type="GO" id="GO:0050660">
    <property type="term" value="F:flavin adenine dinucleotide binding"/>
    <property type="evidence" value="ECO:0007669"/>
    <property type="project" value="InterPro"/>
</dbReference>
<dbReference type="GO" id="GO:0005886">
    <property type="term" value="C:plasma membrane"/>
    <property type="evidence" value="ECO:0007669"/>
    <property type="project" value="TreeGrafter"/>
</dbReference>
<accession>K1JW49</accession>
<dbReference type="InterPro" id="IPR005170">
    <property type="entry name" value="Transptr-assoc_dom"/>
</dbReference>
<dbReference type="EMBL" id="ADMG01000016">
    <property type="protein sequence ID" value="EKB31932.1"/>
    <property type="molecule type" value="Genomic_DNA"/>
</dbReference>
<dbReference type="InterPro" id="IPR036318">
    <property type="entry name" value="FAD-bd_PCMH-like_sf"/>
</dbReference>
<evidence type="ECO:0000256" key="4">
    <source>
        <dbReference type="ARBA" id="ARBA00022842"/>
    </source>
</evidence>
<evidence type="ECO:0000256" key="6">
    <source>
        <dbReference type="ARBA" id="ARBA00023285"/>
    </source>
</evidence>
<proteinExistence type="inferred from homology"/>
<evidence type="ECO:0000256" key="2">
    <source>
        <dbReference type="ARBA" id="ARBA00022448"/>
    </source>
</evidence>
<feature type="domain" description="CBS" evidence="10">
    <location>
        <begin position="134"/>
        <end position="191"/>
    </location>
</feature>
<organism evidence="11 12">
    <name type="scientific">Sutterella wadsworthensis 2_1_59BFAA</name>
    <dbReference type="NCBI Taxonomy" id="742823"/>
    <lineage>
        <taxon>Bacteria</taxon>
        <taxon>Pseudomonadati</taxon>
        <taxon>Pseudomonadota</taxon>
        <taxon>Betaproteobacteria</taxon>
        <taxon>Burkholderiales</taxon>
        <taxon>Sutterellaceae</taxon>
        <taxon>Sutterella</taxon>
    </lineage>
</organism>
<sequence length="280" mass="31476">MSSSSEPPSPTLGRTFLDRLTSVFHEEELNDRADVLEVLGEARRRNVIDDEVFSMMEGAMAVSEIRAGDLMVPRSQVQAVDFSEPREVWLPALIASGHSRLPAVEDDLDNVLGILHAKDLLQVLMNPAVDPKTLLRPARFIPETQPINVLLRDFKETRSHLALVIDEFGSISGLITIEDVLEQIVGEISDEFDHDEEGSNIVADGEGRWRVKAITPIEQFNDYFKSNLEDQYCETIGGLVTDRFEHVPHTGETIEENGFRFRILGGDDRQARLLSVERIK</sequence>
<dbReference type="Pfam" id="PF00571">
    <property type="entry name" value="CBS"/>
    <property type="match status" value="2"/>
</dbReference>
<dbReference type="OrthoDB" id="9798188at2"/>
<dbReference type="SUPFAM" id="SSF54631">
    <property type="entry name" value="CBS-domain pair"/>
    <property type="match status" value="1"/>
</dbReference>
<evidence type="ECO:0000313" key="12">
    <source>
        <dbReference type="Proteomes" id="UP000005835"/>
    </source>
</evidence>
<keyword evidence="12" id="KW-1185">Reference proteome</keyword>
<keyword evidence="5 9" id="KW-0129">CBS domain</keyword>
<dbReference type="Proteomes" id="UP000005835">
    <property type="component" value="Unassembled WGS sequence"/>
</dbReference>
<dbReference type="PANTHER" id="PTHR22777">
    <property type="entry name" value="HEMOLYSIN-RELATED"/>
    <property type="match status" value="1"/>
</dbReference>
<evidence type="ECO:0000256" key="1">
    <source>
        <dbReference type="ARBA" id="ARBA00006337"/>
    </source>
</evidence>
<keyword evidence="2" id="KW-0813">Transport</keyword>
<dbReference type="Pfam" id="PF21917">
    <property type="entry name" value="NMB0537_N"/>
    <property type="match status" value="1"/>
</dbReference>
<dbReference type="STRING" id="742823.HMPREF9465_00509"/>
<keyword evidence="4" id="KW-0460">Magnesium</keyword>
<dbReference type="InterPro" id="IPR000644">
    <property type="entry name" value="CBS_dom"/>
</dbReference>
<evidence type="ECO:0000256" key="9">
    <source>
        <dbReference type="PROSITE-ProRule" id="PRU00703"/>
    </source>
</evidence>
<keyword evidence="3" id="KW-0677">Repeat</keyword>
<feature type="domain" description="CBS" evidence="10">
    <location>
        <begin position="71"/>
        <end position="131"/>
    </location>
</feature>
<evidence type="ECO:0000313" key="11">
    <source>
        <dbReference type="EMBL" id="EKB31932.1"/>
    </source>
</evidence>
<keyword evidence="6" id="KW-0170">Cobalt</keyword>
<evidence type="ECO:0000259" key="10">
    <source>
        <dbReference type="PROSITE" id="PS51371"/>
    </source>
</evidence>
<dbReference type="SMART" id="SM01091">
    <property type="entry name" value="CorC_HlyC"/>
    <property type="match status" value="1"/>
</dbReference>
<dbReference type="InterPro" id="IPR046342">
    <property type="entry name" value="CBS_dom_sf"/>
</dbReference>
<dbReference type="Pfam" id="PF03471">
    <property type="entry name" value="CorC_HlyC"/>
    <property type="match status" value="1"/>
</dbReference>
<dbReference type="SMART" id="SM00116">
    <property type="entry name" value="CBS"/>
    <property type="match status" value="2"/>
</dbReference>
<gene>
    <name evidence="11" type="ORF">HMPREF9465_00509</name>
</gene>
<evidence type="ECO:0000256" key="7">
    <source>
        <dbReference type="ARBA" id="ARBA00037273"/>
    </source>
</evidence>
<evidence type="ECO:0000256" key="3">
    <source>
        <dbReference type="ARBA" id="ARBA00022737"/>
    </source>
</evidence>
<comment type="similarity">
    <text evidence="1">Belongs to the UPF0053 family.</text>
</comment>
<dbReference type="InterPro" id="IPR054115">
    <property type="entry name" value="CorC_N"/>
</dbReference>
<dbReference type="FunFam" id="3.10.580.10:FF:000002">
    <property type="entry name" value="Magnesium/cobalt efflux protein CorC"/>
    <property type="match status" value="1"/>
</dbReference>
<reference evidence="11 12" key="1">
    <citation type="submission" date="2012-05" db="EMBL/GenBank/DDBJ databases">
        <title>The Genome Sequence of Sutterella wadsworthensis 2_1_59BFAA.</title>
        <authorList>
            <consortium name="The Broad Institute Genome Sequencing Platform"/>
            <person name="Earl A."/>
            <person name="Ward D."/>
            <person name="Feldgarden M."/>
            <person name="Gevers D."/>
            <person name="Daigneault M."/>
            <person name="Strauss J."/>
            <person name="Allen-Vercoe E."/>
            <person name="Walker B."/>
            <person name="Young S.K."/>
            <person name="Zeng Q."/>
            <person name="Gargeya S."/>
            <person name="Fitzgerald M."/>
            <person name="Haas B."/>
            <person name="Abouelleil A."/>
            <person name="Alvarado L."/>
            <person name="Arachchi H.M."/>
            <person name="Berlin A.M."/>
            <person name="Chapman S.B."/>
            <person name="Goldberg J."/>
            <person name="Griggs A."/>
            <person name="Gujja S."/>
            <person name="Hansen M."/>
            <person name="Howarth C."/>
            <person name="Imamovic A."/>
            <person name="Larimer J."/>
            <person name="McCowen C."/>
            <person name="Montmayeur A."/>
            <person name="Murphy C."/>
            <person name="Neiman D."/>
            <person name="Pearson M."/>
            <person name="Priest M."/>
            <person name="Roberts A."/>
            <person name="Saif S."/>
            <person name="Shea T."/>
            <person name="Sisk P."/>
            <person name="Sykes S."/>
            <person name="Wortman J."/>
            <person name="Nusbaum C."/>
            <person name="Birren B."/>
        </authorList>
    </citation>
    <scope>NUCLEOTIDE SEQUENCE [LARGE SCALE GENOMIC DNA]</scope>
    <source>
        <strain evidence="11 12">2_1_59BFAA</strain>
    </source>
</reference>
<protein>
    <recommendedName>
        <fullName evidence="8">Magnesium and cobalt efflux protein CorC</fullName>
    </recommendedName>
</protein>
<dbReference type="Gene3D" id="3.10.580.10">
    <property type="entry name" value="CBS-domain"/>
    <property type="match status" value="1"/>
</dbReference>
<name>K1JW49_9BURK</name>
<dbReference type="PROSITE" id="PS51371">
    <property type="entry name" value="CBS"/>
    <property type="match status" value="2"/>
</dbReference>
<dbReference type="SUPFAM" id="SSF56176">
    <property type="entry name" value="FAD-binding/transporter-associated domain-like"/>
    <property type="match status" value="1"/>
</dbReference>
<dbReference type="AlphaFoldDB" id="K1JW49"/>
<dbReference type="InterPro" id="IPR044751">
    <property type="entry name" value="Ion_transp-like_CBS"/>
</dbReference>
<comment type="function">
    <text evidence="7">Plays a role in the transport of magnesium and cobalt ions.</text>
</comment>
<dbReference type="PATRIC" id="fig|742823.3.peg.506"/>
<dbReference type="PANTHER" id="PTHR22777:SF27">
    <property type="entry name" value="MAGNESIUM AND COBALT EFFLUX PROTEIN CORC"/>
    <property type="match status" value="1"/>
</dbReference>
<dbReference type="InterPro" id="IPR016169">
    <property type="entry name" value="FAD-bd_PCMH_sub2"/>
</dbReference>
<dbReference type="Gene3D" id="3.30.465.10">
    <property type="match status" value="1"/>
</dbReference>
<comment type="caution">
    <text evidence="11">The sequence shown here is derived from an EMBL/GenBank/DDBJ whole genome shotgun (WGS) entry which is preliminary data.</text>
</comment>
<evidence type="ECO:0000256" key="8">
    <source>
        <dbReference type="ARBA" id="ARBA00040729"/>
    </source>
</evidence>
<dbReference type="CDD" id="cd04590">
    <property type="entry name" value="CBS_pair_CorC_HlyC_assoc"/>
    <property type="match status" value="1"/>
</dbReference>
<evidence type="ECO:0000256" key="5">
    <source>
        <dbReference type="ARBA" id="ARBA00023122"/>
    </source>
</evidence>
<dbReference type="eggNOG" id="COG4535">
    <property type="taxonomic scope" value="Bacteria"/>
</dbReference>
<dbReference type="HOGENOM" id="CLU_015237_3_0_4"/>